<protein>
    <submittedName>
        <fullName evidence="2">Uncharacterized protein</fullName>
    </submittedName>
</protein>
<evidence type="ECO:0000313" key="2">
    <source>
        <dbReference type="EMBL" id="SIT38821.1"/>
    </source>
</evidence>
<accession>A0A1N7RUP8</accession>
<proteinExistence type="predicted"/>
<keyword evidence="3" id="KW-1185">Reference proteome</keyword>
<comment type="caution">
    <text evidence="2">The sequence shown here is derived from an EMBL/GenBank/DDBJ whole genome shotgun (WGS) entry which is preliminary data.</text>
</comment>
<sequence>MDARGTAAIRRVPADGRTEDDGNRVWRTRRDRVFLWPKELLEKNLNRNALASTVQHDFFDGNPSGWKRYVAHMQKKVSWFGTGLPEMKSVASEKPAYAAAEGASPVEASVESEPPAE</sequence>
<evidence type="ECO:0000313" key="3">
    <source>
        <dbReference type="Proteomes" id="UP000195569"/>
    </source>
</evidence>
<dbReference type="AlphaFoldDB" id="A0A1N7RUP8"/>
<feature type="region of interest" description="Disordered" evidence="1">
    <location>
        <begin position="96"/>
        <end position="117"/>
    </location>
</feature>
<organism evidence="2 3">
    <name type="scientific">Paraburkholderia piptadeniae</name>
    <dbReference type="NCBI Taxonomy" id="1701573"/>
    <lineage>
        <taxon>Bacteria</taxon>
        <taxon>Pseudomonadati</taxon>
        <taxon>Pseudomonadota</taxon>
        <taxon>Betaproteobacteria</taxon>
        <taxon>Burkholderiales</taxon>
        <taxon>Burkholderiaceae</taxon>
        <taxon>Paraburkholderia</taxon>
    </lineage>
</organism>
<reference evidence="2" key="1">
    <citation type="submission" date="2016-12" db="EMBL/GenBank/DDBJ databases">
        <authorList>
            <person name="Moulin L."/>
        </authorList>
    </citation>
    <scope>NUCLEOTIDE SEQUENCE [LARGE SCALE GENOMIC DNA]</scope>
    <source>
        <strain evidence="2">STM 7183</strain>
    </source>
</reference>
<dbReference type="EMBL" id="CYGY02000019">
    <property type="protein sequence ID" value="SIT38821.1"/>
    <property type="molecule type" value="Genomic_DNA"/>
</dbReference>
<dbReference type="Proteomes" id="UP000195569">
    <property type="component" value="Unassembled WGS sequence"/>
</dbReference>
<name>A0A1N7RUP8_9BURK</name>
<feature type="compositionally biased region" description="Basic and acidic residues" evidence="1">
    <location>
        <begin position="12"/>
        <end position="23"/>
    </location>
</feature>
<evidence type="ECO:0000256" key="1">
    <source>
        <dbReference type="SAM" id="MobiDB-lite"/>
    </source>
</evidence>
<gene>
    <name evidence="2" type="ORF">BN2476_190030</name>
</gene>
<feature type="region of interest" description="Disordered" evidence="1">
    <location>
        <begin position="1"/>
        <end position="23"/>
    </location>
</feature>